<sequence>MVCQYWGVTPGIEIALLISSAPPTGIITNTHPMLTRSKTGSNTTKVFQAANSISTSGSHILPKSVKQALQSPKWKEAMLTEYKTLLYHKTWTLMELPKDEKDECGRATWLPGYSVPRIFPWLGYWRSGLRLGATWLLSSLVYGCAWATYELTRGTWLRSYGGHLPDSEQSFAGGVIVGHWEGHLKGDSDAQRQQSI</sequence>
<dbReference type="EMBL" id="JASCZI010121671">
    <property type="protein sequence ID" value="MED6162595.1"/>
    <property type="molecule type" value="Genomic_DNA"/>
</dbReference>
<proteinExistence type="predicted"/>
<name>A0ABU6UPZ9_9FABA</name>
<gene>
    <name evidence="1" type="ORF">PIB30_071979</name>
</gene>
<protein>
    <submittedName>
        <fullName evidence="1">Uncharacterized protein</fullName>
    </submittedName>
</protein>
<organism evidence="1 2">
    <name type="scientific">Stylosanthes scabra</name>
    <dbReference type="NCBI Taxonomy" id="79078"/>
    <lineage>
        <taxon>Eukaryota</taxon>
        <taxon>Viridiplantae</taxon>
        <taxon>Streptophyta</taxon>
        <taxon>Embryophyta</taxon>
        <taxon>Tracheophyta</taxon>
        <taxon>Spermatophyta</taxon>
        <taxon>Magnoliopsida</taxon>
        <taxon>eudicotyledons</taxon>
        <taxon>Gunneridae</taxon>
        <taxon>Pentapetalae</taxon>
        <taxon>rosids</taxon>
        <taxon>fabids</taxon>
        <taxon>Fabales</taxon>
        <taxon>Fabaceae</taxon>
        <taxon>Papilionoideae</taxon>
        <taxon>50 kb inversion clade</taxon>
        <taxon>dalbergioids sensu lato</taxon>
        <taxon>Dalbergieae</taxon>
        <taxon>Pterocarpus clade</taxon>
        <taxon>Stylosanthes</taxon>
    </lineage>
</organism>
<evidence type="ECO:0000313" key="1">
    <source>
        <dbReference type="EMBL" id="MED6162595.1"/>
    </source>
</evidence>
<evidence type="ECO:0000313" key="2">
    <source>
        <dbReference type="Proteomes" id="UP001341840"/>
    </source>
</evidence>
<keyword evidence="2" id="KW-1185">Reference proteome</keyword>
<reference evidence="1 2" key="1">
    <citation type="journal article" date="2023" name="Plants (Basel)">
        <title>Bridging the Gap: Combining Genomics and Transcriptomics Approaches to Understand Stylosanthes scabra, an Orphan Legume from the Brazilian Caatinga.</title>
        <authorList>
            <person name="Ferreira-Neto J.R.C."/>
            <person name="da Silva M.D."/>
            <person name="Binneck E."/>
            <person name="de Melo N.F."/>
            <person name="da Silva R.H."/>
            <person name="de Melo A.L.T.M."/>
            <person name="Pandolfi V."/>
            <person name="Bustamante F.O."/>
            <person name="Brasileiro-Vidal A.C."/>
            <person name="Benko-Iseppon A.M."/>
        </authorList>
    </citation>
    <scope>NUCLEOTIDE SEQUENCE [LARGE SCALE GENOMIC DNA]</scope>
    <source>
        <tissue evidence="1">Leaves</tissue>
    </source>
</reference>
<accession>A0ABU6UPZ9</accession>
<dbReference type="Proteomes" id="UP001341840">
    <property type="component" value="Unassembled WGS sequence"/>
</dbReference>
<comment type="caution">
    <text evidence="1">The sequence shown here is derived from an EMBL/GenBank/DDBJ whole genome shotgun (WGS) entry which is preliminary data.</text>
</comment>